<reference evidence="1 2" key="1">
    <citation type="submission" date="2019-02" db="EMBL/GenBank/DDBJ databases">
        <title>Deep-cultivation of Planctomycetes and their phenomic and genomic characterization uncovers novel biology.</title>
        <authorList>
            <person name="Wiegand S."/>
            <person name="Jogler M."/>
            <person name="Boedeker C."/>
            <person name="Pinto D."/>
            <person name="Vollmers J."/>
            <person name="Rivas-Marin E."/>
            <person name="Kohn T."/>
            <person name="Peeters S.H."/>
            <person name="Heuer A."/>
            <person name="Rast P."/>
            <person name="Oberbeckmann S."/>
            <person name="Bunk B."/>
            <person name="Jeske O."/>
            <person name="Meyerdierks A."/>
            <person name="Storesund J.E."/>
            <person name="Kallscheuer N."/>
            <person name="Luecker S."/>
            <person name="Lage O.M."/>
            <person name="Pohl T."/>
            <person name="Merkel B.J."/>
            <person name="Hornburger P."/>
            <person name="Mueller R.-W."/>
            <person name="Bruemmer F."/>
            <person name="Labrenz M."/>
            <person name="Spormann A.M."/>
            <person name="Op den Camp H."/>
            <person name="Overmann J."/>
            <person name="Amann R."/>
            <person name="Jetten M.S.M."/>
            <person name="Mascher T."/>
            <person name="Medema M.H."/>
            <person name="Devos D.P."/>
            <person name="Kaster A.-K."/>
            <person name="Ovreas L."/>
            <person name="Rohde M."/>
            <person name="Galperin M.Y."/>
            <person name="Jogler C."/>
        </authorList>
    </citation>
    <scope>NUCLEOTIDE SEQUENCE [LARGE SCALE GENOMIC DNA]</scope>
    <source>
        <strain evidence="1 2">Mal52</strain>
    </source>
</reference>
<dbReference type="Proteomes" id="UP000319383">
    <property type="component" value="Chromosome"/>
</dbReference>
<dbReference type="AlphaFoldDB" id="A0A517ZPX8"/>
<name>A0A517ZPX8_9PLAN</name>
<evidence type="ECO:0000313" key="1">
    <source>
        <dbReference type="EMBL" id="QDU44545.1"/>
    </source>
</evidence>
<organism evidence="1 2">
    <name type="scientific">Symmachiella dynata</name>
    <dbReference type="NCBI Taxonomy" id="2527995"/>
    <lineage>
        <taxon>Bacteria</taxon>
        <taxon>Pseudomonadati</taxon>
        <taxon>Planctomycetota</taxon>
        <taxon>Planctomycetia</taxon>
        <taxon>Planctomycetales</taxon>
        <taxon>Planctomycetaceae</taxon>
        <taxon>Symmachiella</taxon>
    </lineage>
</organism>
<gene>
    <name evidence="1" type="ORF">Mal52_30290</name>
</gene>
<dbReference type="EMBL" id="CP036276">
    <property type="protein sequence ID" value="QDU44545.1"/>
    <property type="molecule type" value="Genomic_DNA"/>
</dbReference>
<sequence length="53" mass="5986">MYHNKVVKSVDAQARFDITPRLNTIEYICLGNDHIFHNFTQPAVPDPASSLLS</sequence>
<evidence type="ECO:0000313" key="2">
    <source>
        <dbReference type="Proteomes" id="UP000319383"/>
    </source>
</evidence>
<proteinExistence type="predicted"/>
<accession>A0A517ZPX8</accession>
<dbReference type="KEGG" id="sdyn:Mal52_30290"/>
<keyword evidence="2" id="KW-1185">Reference proteome</keyword>
<protein>
    <submittedName>
        <fullName evidence="1">Uncharacterized protein</fullName>
    </submittedName>
</protein>